<feature type="chain" id="PRO_5004260913" description="Integrating conjugative element protein" evidence="1">
    <location>
        <begin position="19"/>
        <end position="178"/>
    </location>
</feature>
<proteinExistence type="predicted"/>
<organism evidence="2 3">
    <name type="scientific">Aromatoleum aromaticum (strain DSM 19018 / LMG 30748 / EbN1)</name>
    <name type="common">Azoarcus sp. (strain EbN1)</name>
    <dbReference type="NCBI Taxonomy" id="76114"/>
    <lineage>
        <taxon>Bacteria</taxon>
        <taxon>Pseudomonadati</taxon>
        <taxon>Pseudomonadota</taxon>
        <taxon>Betaproteobacteria</taxon>
        <taxon>Rhodocyclales</taxon>
        <taxon>Rhodocyclaceae</taxon>
        <taxon>Aromatoleum</taxon>
    </lineage>
</organism>
<protein>
    <recommendedName>
        <fullName evidence="4">Integrating conjugative element protein</fullName>
    </recommendedName>
</protein>
<keyword evidence="1" id="KW-0732">Signal</keyword>
<dbReference type="KEGG" id="eba:ebA2423"/>
<sequence length="178" mass="18746">MNCILHAAAMGLLSSATAAVQAAAEPLTVVEDRGGVSALPYYQALNPQDLDRTTPPVPTPAPRMDSAADAEAAMLPVRSARLSPGNEPRRVIRAPGLTPLFLVGDDDRSRAWLRQRRSALQELQAVGLVVNVASPEALAALRRLAPGLTLAPVSADDLAQRLGIHHYPVLVTATGIEP</sequence>
<reference evidence="2 3" key="1">
    <citation type="journal article" date="2005" name="Arch. Microbiol.">
        <title>The genome sequence of an anaerobic aromatic-degrading denitrifying bacterium, strain EbN1.</title>
        <authorList>
            <person name="Rabus R."/>
            <person name="Kube M."/>
            <person name="Heider J."/>
            <person name="Beck A."/>
            <person name="Heitmann K."/>
            <person name="Widdel F."/>
            <person name="Reinhardt R."/>
        </authorList>
    </citation>
    <scope>NUCLEOTIDE SEQUENCE [LARGE SCALE GENOMIC DNA]</scope>
    <source>
        <strain evidence="2 3">EbN1</strain>
    </source>
</reference>
<dbReference type="EMBL" id="CR555306">
    <property type="protein sequence ID" value="CAI07484.1"/>
    <property type="molecule type" value="Genomic_DNA"/>
</dbReference>
<dbReference type="AlphaFoldDB" id="Q5P5C8"/>
<dbReference type="InterPro" id="IPR021300">
    <property type="entry name" value="Integr_conj_element_PFL4695"/>
</dbReference>
<dbReference type="eggNOG" id="COG3279">
    <property type="taxonomic scope" value="Bacteria"/>
</dbReference>
<evidence type="ECO:0008006" key="4">
    <source>
        <dbReference type="Google" id="ProtNLM"/>
    </source>
</evidence>
<name>Q5P5C8_AROAE</name>
<gene>
    <name evidence="2" type="ORF">ebA2423</name>
</gene>
<dbReference type="RefSeq" id="WP_011237204.1">
    <property type="nucleotide sequence ID" value="NC_006513.1"/>
</dbReference>
<dbReference type="HOGENOM" id="CLU_119102_0_0_4"/>
<keyword evidence="3" id="KW-1185">Reference proteome</keyword>
<dbReference type="Pfam" id="PF11072">
    <property type="entry name" value="DUF2859"/>
    <property type="match status" value="1"/>
</dbReference>
<dbReference type="Proteomes" id="UP000006552">
    <property type="component" value="Chromosome"/>
</dbReference>
<evidence type="ECO:0000313" key="3">
    <source>
        <dbReference type="Proteomes" id="UP000006552"/>
    </source>
</evidence>
<evidence type="ECO:0000313" key="2">
    <source>
        <dbReference type="EMBL" id="CAI07484.1"/>
    </source>
</evidence>
<feature type="signal peptide" evidence="1">
    <location>
        <begin position="1"/>
        <end position="18"/>
    </location>
</feature>
<dbReference type="NCBIfam" id="TIGR03765">
    <property type="entry name" value="ICE_PFL_4695"/>
    <property type="match status" value="1"/>
</dbReference>
<dbReference type="OrthoDB" id="8560395at2"/>
<evidence type="ECO:0000256" key="1">
    <source>
        <dbReference type="SAM" id="SignalP"/>
    </source>
</evidence>
<dbReference type="STRING" id="76114.ebA2423"/>
<accession>Q5P5C8</accession>